<reference evidence="2" key="1">
    <citation type="journal article" date="2020" name="Viruses">
        <title>Soybean Thrips (Thysanoptera: Thripidae) Harbor Highly Diverse Populations of Arthropod, Fungal and Plant Viruses.</title>
        <authorList>
            <person name="Thekke-Veetil T."/>
            <person name="Lagos-Kutz D."/>
            <person name="McCoppin N.K."/>
            <person name="Hartman G.L."/>
            <person name="Ju H.K."/>
            <person name="Lim H.S."/>
            <person name="Domier L.L."/>
        </authorList>
    </citation>
    <scope>NUCLEOTIDE SEQUENCE</scope>
    <source>
        <strain evidence="2">STN1RV3</strain>
    </source>
</reference>
<feature type="compositionally biased region" description="Basic and acidic residues" evidence="1">
    <location>
        <begin position="304"/>
        <end position="313"/>
    </location>
</feature>
<name>A0A7T3R0J5_9RHAB</name>
<sequence length="852" mass="95195">MEPRLVIASAPKHGASKIPIFWSYRRNKTCELRDNAISRRHSLSSSASSTSDDSHSQGISQIGKFKSLICRRLSRRNLSDPSLAIQPNLLSVMSFQDKVDPAQMKALQEVVNRSEVCFDNVEFENMPATHHSNQASDPGNKQETPSSSGSSIKNKENSKGLKMSDHQLPVVDSHKENKKAEEQSFRKVDKPTTFAVQPTTGNISWYEETEAYNERLKSTGRKFATSIQQEISLDTSSLEHFPPLSNTTANSNDPKDKSSPRKSKNGKTRRDASSSSPPNPSKNRQGSMINTFPKAAILGSSSPKQDKVTHVEGEEVEEMPSPPRQPASTFQLYDPFQATEDEIEPQVSDEPPPDNSAFMEDIQSSPMSSLQGRNLNSMLERLKMTAAKRLNDGGIQTIATIPPLLWPESWSSYLPPKSQLELQTAENELLKLSPYESPKMVKIIEILESMTSLLPLGTSNLVRRVMSWLGPMNSDGRKTLIESLIANLYKNSHEFELILTGVKTGLDSLAIREANLVTVKLEALTDNFQANVRSQINYMSAVESCVKKFEKSAILHANEFESCGTKSHLESMEHLRLKISATEGPKASRATATAHQEEEVVIGNHRPKKTSPERRPDGSYVLMRCKVPTKTIYEPVEDLDGDEANFGKAPKLLSEEEQIEAKLLFQSWCESKFPAYNMRTVENWEARGDINFMEEITNEGELSVPWIEKGSFDLLRKFSVMNSPSAVLAESKTNNGDVFFLRTLTPHALYCAPVRYRSQSLELEVAKSGYISMDIVGNLSPKTRQVVELWHCIIQKINSPYQLIIILCGRLSKMLMAVKKNPGISIEELISLALESIDYEYDWCIKVGVAEG</sequence>
<feature type="compositionally biased region" description="Basic and acidic residues" evidence="1">
    <location>
        <begin position="172"/>
        <end position="190"/>
    </location>
</feature>
<proteinExistence type="predicted"/>
<protein>
    <submittedName>
        <fullName evidence="2">Uncharacterized protein</fullName>
    </submittedName>
</protein>
<feature type="region of interest" description="Disordered" evidence="1">
    <location>
        <begin position="128"/>
        <end position="196"/>
    </location>
</feature>
<feature type="compositionally biased region" description="Polar residues" evidence="1">
    <location>
        <begin position="234"/>
        <end position="250"/>
    </location>
</feature>
<feature type="compositionally biased region" description="Basic and acidic residues" evidence="1">
    <location>
        <begin position="153"/>
        <end position="165"/>
    </location>
</feature>
<accession>A0A7T3R0J5</accession>
<dbReference type="EMBL" id="MW023861">
    <property type="protein sequence ID" value="QPZ88390.1"/>
    <property type="molecule type" value="Viral_cRNA"/>
</dbReference>
<feature type="compositionally biased region" description="Polar residues" evidence="1">
    <location>
        <begin position="130"/>
        <end position="152"/>
    </location>
</feature>
<evidence type="ECO:0000313" key="2">
    <source>
        <dbReference type="EMBL" id="QPZ88390.1"/>
    </source>
</evidence>
<evidence type="ECO:0000256" key="1">
    <source>
        <dbReference type="SAM" id="MobiDB-lite"/>
    </source>
</evidence>
<organism evidence="2">
    <name type="scientific">Soybean thrips rhabdo-like virus 3</name>
    <dbReference type="NCBI Taxonomy" id="2796570"/>
    <lineage>
        <taxon>Viruses</taxon>
        <taxon>Riboviria</taxon>
        <taxon>Orthornavirae</taxon>
        <taxon>Negarnaviricota</taxon>
        <taxon>Haploviricotina</taxon>
        <taxon>Monjiviricetes</taxon>
        <taxon>Mononegavirales</taxon>
        <taxon>Rhabdoviridae</taxon>
    </lineage>
</organism>
<feature type="region of interest" description="Disordered" evidence="1">
    <location>
        <begin position="234"/>
        <end position="329"/>
    </location>
</feature>